<dbReference type="PROSITE" id="PS00027">
    <property type="entry name" value="HOMEOBOX_1"/>
    <property type="match status" value="1"/>
</dbReference>
<evidence type="ECO:0000256" key="7">
    <source>
        <dbReference type="SAM" id="MobiDB-lite"/>
    </source>
</evidence>
<dbReference type="SMART" id="SM00389">
    <property type="entry name" value="HOX"/>
    <property type="match status" value="1"/>
</dbReference>
<name>A0A915PJM7_9BILA</name>
<dbReference type="InterPro" id="IPR001356">
    <property type="entry name" value="HD"/>
</dbReference>
<keyword evidence="9" id="KW-1185">Reference proteome</keyword>
<dbReference type="Gene3D" id="1.10.10.60">
    <property type="entry name" value="Homeodomain-like"/>
    <property type="match status" value="1"/>
</dbReference>
<keyword evidence="3 5" id="KW-0371">Homeobox</keyword>
<accession>A0A915PJM7</accession>
<comment type="subcellular location">
    <subcellularLocation>
        <location evidence="1 5 6">Nucleus</location>
    </subcellularLocation>
</comment>
<dbReference type="InterPro" id="IPR000047">
    <property type="entry name" value="HTH_motif"/>
</dbReference>
<evidence type="ECO:0000313" key="10">
    <source>
        <dbReference type="WBParaSite" id="sdigi.contig135.g5046.t1"/>
    </source>
</evidence>
<dbReference type="Pfam" id="PF00046">
    <property type="entry name" value="Homeodomain"/>
    <property type="match status" value="1"/>
</dbReference>
<dbReference type="GO" id="GO:0000978">
    <property type="term" value="F:RNA polymerase II cis-regulatory region sequence-specific DNA binding"/>
    <property type="evidence" value="ECO:0007669"/>
    <property type="project" value="TreeGrafter"/>
</dbReference>
<dbReference type="Proteomes" id="UP000887581">
    <property type="component" value="Unplaced"/>
</dbReference>
<feature type="region of interest" description="Disordered" evidence="7">
    <location>
        <begin position="217"/>
        <end position="248"/>
    </location>
</feature>
<protein>
    <submittedName>
        <fullName evidence="10">Homeobox domain-containing protein</fullName>
    </submittedName>
</protein>
<dbReference type="InterPro" id="IPR009057">
    <property type="entry name" value="Homeodomain-like_sf"/>
</dbReference>
<dbReference type="PANTHER" id="PTHR24339">
    <property type="entry name" value="HOMEOBOX PROTEIN EMX-RELATED"/>
    <property type="match status" value="1"/>
</dbReference>
<feature type="region of interest" description="Disordered" evidence="7">
    <location>
        <begin position="184"/>
        <end position="203"/>
    </location>
</feature>
<evidence type="ECO:0000256" key="3">
    <source>
        <dbReference type="ARBA" id="ARBA00023155"/>
    </source>
</evidence>
<dbReference type="WBParaSite" id="sdigi.contig135.g5046.t1">
    <property type="protein sequence ID" value="sdigi.contig135.g5046.t1"/>
    <property type="gene ID" value="sdigi.contig135.g5046"/>
</dbReference>
<dbReference type="GO" id="GO:0000981">
    <property type="term" value="F:DNA-binding transcription factor activity, RNA polymerase II-specific"/>
    <property type="evidence" value="ECO:0007669"/>
    <property type="project" value="InterPro"/>
</dbReference>
<dbReference type="PROSITE" id="PS50071">
    <property type="entry name" value="HOMEOBOX_2"/>
    <property type="match status" value="1"/>
</dbReference>
<dbReference type="GO" id="GO:0030182">
    <property type="term" value="P:neuron differentiation"/>
    <property type="evidence" value="ECO:0007669"/>
    <property type="project" value="TreeGrafter"/>
</dbReference>
<evidence type="ECO:0000256" key="6">
    <source>
        <dbReference type="RuleBase" id="RU000682"/>
    </source>
</evidence>
<dbReference type="InterPro" id="IPR017970">
    <property type="entry name" value="Homeobox_CS"/>
</dbReference>
<reference evidence="10" key="1">
    <citation type="submission" date="2022-11" db="UniProtKB">
        <authorList>
            <consortium name="WormBaseParasite"/>
        </authorList>
    </citation>
    <scope>IDENTIFICATION</scope>
</reference>
<dbReference type="InterPro" id="IPR050877">
    <property type="entry name" value="EMX-VAX-Noto_Homeobox_TFs"/>
</dbReference>
<dbReference type="PRINTS" id="PR00031">
    <property type="entry name" value="HTHREPRESSR"/>
</dbReference>
<dbReference type="CDD" id="cd00086">
    <property type="entry name" value="homeodomain"/>
    <property type="match status" value="1"/>
</dbReference>
<evidence type="ECO:0000259" key="8">
    <source>
        <dbReference type="PROSITE" id="PS50071"/>
    </source>
</evidence>
<proteinExistence type="predicted"/>
<evidence type="ECO:0000256" key="5">
    <source>
        <dbReference type="PROSITE-ProRule" id="PRU00108"/>
    </source>
</evidence>
<organism evidence="9 10">
    <name type="scientific">Setaria digitata</name>
    <dbReference type="NCBI Taxonomy" id="48799"/>
    <lineage>
        <taxon>Eukaryota</taxon>
        <taxon>Metazoa</taxon>
        <taxon>Ecdysozoa</taxon>
        <taxon>Nematoda</taxon>
        <taxon>Chromadorea</taxon>
        <taxon>Rhabditida</taxon>
        <taxon>Spirurina</taxon>
        <taxon>Spiruromorpha</taxon>
        <taxon>Filarioidea</taxon>
        <taxon>Setariidae</taxon>
        <taxon>Setaria</taxon>
    </lineage>
</organism>
<evidence type="ECO:0000256" key="2">
    <source>
        <dbReference type="ARBA" id="ARBA00023125"/>
    </source>
</evidence>
<dbReference type="SUPFAM" id="SSF46689">
    <property type="entry name" value="Homeodomain-like"/>
    <property type="match status" value="1"/>
</dbReference>
<feature type="compositionally biased region" description="Polar residues" evidence="7">
    <location>
        <begin position="184"/>
        <end position="193"/>
    </location>
</feature>
<feature type="domain" description="Homeobox" evidence="8">
    <location>
        <begin position="241"/>
        <end position="301"/>
    </location>
</feature>
<dbReference type="AlphaFoldDB" id="A0A915PJM7"/>
<dbReference type="GO" id="GO:0007417">
    <property type="term" value="P:central nervous system development"/>
    <property type="evidence" value="ECO:0007669"/>
    <property type="project" value="TreeGrafter"/>
</dbReference>
<feature type="DNA-binding region" description="Homeobox" evidence="5">
    <location>
        <begin position="243"/>
        <end position="302"/>
    </location>
</feature>
<keyword evidence="2 5" id="KW-0238">DNA-binding</keyword>
<evidence type="ECO:0000256" key="1">
    <source>
        <dbReference type="ARBA" id="ARBA00004123"/>
    </source>
</evidence>
<keyword evidence="4 5" id="KW-0539">Nucleus</keyword>
<evidence type="ECO:0000256" key="4">
    <source>
        <dbReference type="ARBA" id="ARBA00023242"/>
    </source>
</evidence>
<dbReference type="PANTHER" id="PTHR24339:SF28">
    <property type="entry name" value="E5-RELATED"/>
    <property type="match status" value="1"/>
</dbReference>
<sequence length="309" mass="34008">MSSGGVPSSYPSVTQNRCSLGAGFTLPVTPTSPPSALFSTLFNSSVTFQQHQQQLLQKSQNLSPAISCSNESPERIAAAAAATANFLEFNTLKDTGLNGNATSTYPLLPSLENLIPLTLLQLDQHVSNSILTPQTSPVSTGTPVLTSSHNKMADANSFQQSPEWLSTVRRPLATTHLLQRQLSINECSNSGQGSVKPEMKRSSDFSISRLLRKHNGGSALNKRSDFTTSSRHQHDERSGGGNGRKQRTIYGISQTKILEKAFEEQQYMVGAEREMLAERLGLSEAQVRVWFQNRRSKWRKQLRANVYVQ</sequence>
<dbReference type="GO" id="GO:0005634">
    <property type="term" value="C:nucleus"/>
    <property type="evidence" value="ECO:0007669"/>
    <property type="project" value="UniProtKB-SubCell"/>
</dbReference>
<evidence type="ECO:0000313" key="9">
    <source>
        <dbReference type="Proteomes" id="UP000887581"/>
    </source>
</evidence>